<gene>
    <name evidence="2" type="ORF">SAMN05444583_106146</name>
</gene>
<dbReference type="Gene3D" id="3.30.70.100">
    <property type="match status" value="1"/>
</dbReference>
<evidence type="ECO:0000313" key="3">
    <source>
        <dbReference type="Proteomes" id="UP000198677"/>
    </source>
</evidence>
<sequence>MFKITKLIHHRPDIDDGARARLAEGLRRTAAMAGAHRALIQPTLPGVRNGGDLIVHLQFDVEEQWRAAVPAVDALLDPAVVAHVDGVEYRGEPRGRLEAGAEGGVYRTLLLRVDPGTADTVVERFEAELLRMPRHVPAIRAWQLSRVSRAEGASPWTHVWEQEFTDLQGLMGPYLAHPVHWAYVDRWFDPECPDVIVRDRVCHSFCALDGSAV</sequence>
<feature type="domain" description="Stress-response A/B barrel" evidence="1">
    <location>
        <begin position="105"/>
        <end position="200"/>
    </location>
</feature>
<evidence type="ECO:0000259" key="1">
    <source>
        <dbReference type="PROSITE" id="PS51502"/>
    </source>
</evidence>
<dbReference type="EMBL" id="FOAW01000006">
    <property type="protein sequence ID" value="SEL14681.1"/>
    <property type="molecule type" value="Genomic_DNA"/>
</dbReference>
<dbReference type="InterPro" id="IPR013097">
    <property type="entry name" value="Dabb"/>
</dbReference>
<reference evidence="3" key="1">
    <citation type="submission" date="2016-10" db="EMBL/GenBank/DDBJ databases">
        <authorList>
            <person name="Varghese N."/>
            <person name="Submissions S."/>
        </authorList>
    </citation>
    <scope>NUCLEOTIDE SEQUENCE [LARGE SCALE GENOMIC DNA]</scope>
    <source>
        <strain evidence="3">DSM 44675</strain>
    </source>
</reference>
<dbReference type="SUPFAM" id="SSF54909">
    <property type="entry name" value="Dimeric alpha+beta barrel"/>
    <property type="match status" value="1"/>
</dbReference>
<evidence type="ECO:0000313" key="2">
    <source>
        <dbReference type="EMBL" id="SEL14681.1"/>
    </source>
</evidence>
<dbReference type="RefSeq" id="WP_072749545.1">
    <property type="nucleotide sequence ID" value="NZ_FOAW01000006.1"/>
</dbReference>
<name>A0A1H7MUA7_9NOCA</name>
<dbReference type="OrthoDB" id="7565202at2"/>
<dbReference type="Pfam" id="PF07876">
    <property type="entry name" value="Dabb"/>
    <property type="match status" value="1"/>
</dbReference>
<dbReference type="PROSITE" id="PS51502">
    <property type="entry name" value="S_R_A_B_BARREL"/>
    <property type="match status" value="1"/>
</dbReference>
<accession>A0A1H7MUA7</accession>
<protein>
    <submittedName>
        <fullName evidence="2">Stress responsive A/B Barrel Domain</fullName>
    </submittedName>
</protein>
<dbReference type="InterPro" id="IPR011008">
    <property type="entry name" value="Dimeric_a/b-barrel"/>
</dbReference>
<dbReference type="AlphaFoldDB" id="A0A1H7MUA7"/>
<dbReference type="Proteomes" id="UP000198677">
    <property type="component" value="Unassembled WGS sequence"/>
</dbReference>
<organism evidence="2 3">
    <name type="scientific">Rhodococcus maanshanensis</name>
    <dbReference type="NCBI Taxonomy" id="183556"/>
    <lineage>
        <taxon>Bacteria</taxon>
        <taxon>Bacillati</taxon>
        <taxon>Actinomycetota</taxon>
        <taxon>Actinomycetes</taxon>
        <taxon>Mycobacteriales</taxon>
        <taxon>Nocardiaceae</taxon>
        <taxon>Rhodococcus</taxon>
    </lineage>
</organism>
<dbReference type="SMART" id="SM00886">
    <property type="entry name" value="Dabb"/>
    <property type="match status" value="1"/>
</dbReference>
<proteinExistence type="predicted"/>
<keyword evidence="3" id="KW-1185">Reference proteome</keyword>